<evidence type="ECO:0000313" key="2">
    <source>
        <dbReference type="EMBL" id="KAK9764721.1"/>
    </source>
</evidence>
<name>A0ABR2WT73_9FUNG</name>
<gene>
    <name evidence="2" type="ORF">K7432_007551</name>
</gene>
<accession>A0ABR2WT73</accession>
<keyword evidence="1" id="KW-1133">Transmembrane helix</keyword>
<feature type="transmembrane region" description="Helical" evidence="1">
    <location>
        <begin position="234"/>
        <end position="258"/>
    </location>
</feature>
<comment type="caution">
    <text evidence="2">The sequence shown here is derived from an EMBL/GenBank/DDBJ whole genome shotgun (WGS) entry which is preliminary data.</text>
</comment>
<dbReference type="EMBL" id="JASJQH010000378">
    <property type="protein sequence ID" value="KAK9764721.1"/>
    <property type="molecule type" value="Genomic_DNA"/>
</dbReference>
<evidence type="ECO:0000313" key="3">
    <source>
        <dbReference type="Proteomes" id="UP001479436"/>
    </source>
</evidence>
<reference evidence="2 3" key="1">
    <citation type="submission" date="2023-04" db="EMBL/GenBank/DDBJ databases">
        <title>Genome of Basidiobolus ranarum AG-B5.</title>
        <authorList>
            <person name="Stajich J.E."/>
            <person name="Carter-House D."/>
            <person name="Gryganskyi A."/>
        </authorList>
    </citation>
    <scope>NUCLEOTIDE SEQUENCE [LARGE SCALE GENOMIC DNA]</scope>
    <source>
        <strain evidence="2 3">AG-B5</strain>
    </source>
</reference>
<feature type="transmembrane region" description="Helical" evidence="1">
    <location>
        <begin position="278"/>
        <end position="298"/>
    </location>
</feature>
<feature type="transmembrane region" description="Helical" evidence="1">
    <location>
        <begin position="84"/>
        <end position="109"/>
    </location>
</feature>
<dbReference type="Proteomes" id="UP001479436">
    <property type="component" value="Unassembled WGS sequence"/>
</dbReference>
<evidence type="ECO:0008006" key="4">
    <source>
        <dbReference type="Google" id="ProtNLM"/>
    </source>
</evidence>
<protein>
    <recommendedName>
        <fullName evidence="4">G protein-coupled receptor</fullName>
    </recommendedName>
</protein>
<keyword evidence="3" id="KW-1185">Reference proteome</keyword>
<keyword evidence="1" id="KW-0812">Transmembrane</keyword>
<feature type="transmembrane region" description="Helical" evidence="1">
    <location>
        <begin position="153"/>
        <end position="178"/>
    </location>
</feature>
<feature type="transmembrane region" description="Helical" evidence="1">
    <location>
        <begin position="12"/>
        <end position="31"/>
    </location>
</feature>
<proteinExistence type="predicted"/>
<sequence length="375" mass="42265">MFNWTVFTTFNTLSIVCSLIMVSTILGLWLYQRKLVERISFRLVGLCAICDVLRHTFRIIQIYTHEGSLDRVANDRSSLFQISSIVAEMALLIFILYTFEIILNLQLVLLHQVRIMINHQIIYFIIPPTLVLLITLISVFAPPLSTSELEIKVLTASILLIFSLVLIYTLVVCILIVIKLVRTTRAIIQFNPFGIPNPEKNGPNATDNDIRKATSFSSTDFLARKAVRQAIVHILMYPVAMMAVGFPTMIVRVIFILSPVLGIEINLDWEEYSNSLQGVVNFACFLFDPALGVALRSIKRDLLANYSSEKSTGNSPSSTSVRGLVLWCTERFILKSPPVSSEEEAHTLILANNQFEQINSSLIECENVTNKIKHL</sequence>
<organism evidence="2 3">
    <name type="scientific">Basidiobolus ranarum</name>
    <dbReference type="NCBI Taxonomy" id="34480"/>
    <lineage>
        <taxon>Eukaryota</taxon>
        <taxon>Fungi</taxon>
        <taxon>Fungi incertae sedis</taxon>
        <taxon>Zoopagomycota</taxon>
        <taxon>Entomophthoromycotina</taxon>
        <taxon>Basidiobolomycetes</taxon>
        <taxon>Basidiobolales</taxon>
        <taxon>Basidiobolaceae</taxon>
        <taxon>Basidiobolus</taxon>
    </lineage>
</organism>
<evidence type="ECO:0000256" key="1">
    <source>
        <dbReference type="SAM" id="Phobius"/>
    </source>
</evidence>
<keyword evidence="1" id="KW-0472">Membrane</keyword>
<feature type="transmembrane region" description="Helical" evidence="1">
    <location>
        <begin position="121"/>
        <end position="141"/>
    </location>
</feature>